<proteinExistence type="predicted"/>
<evidence type="ECO:0000256" key="1">
    <source>
        <dbReference type="SAM" id="MobiDB-lite"/>
    </source>
</evidence>
<dbReference type="PANTHER" id="PTHR15578:SF0">
    <property type="entry name" value="CHROMOSOME 22 OPEN READING FRAME 31"/>
    <property type="match status" value="1"/>
</dbReference>
<dbReference type="Proteomes" id="UP000503349">
    <property type="component" value="Chromosome 20"/>
</dbReference>
<evidence type="ECO:0000313" key="3">
    <source>
        <dbReference type="Proteomes" id="UP000503349"/>
    </source>
</evidence>
<dbReference type="AlphaFoldDB" id="A0A6G1QPU1"/>
<dbReference type="EMBL" id="CM015731">
    <property type="protein sequence ID" value="KAF3704359.1"/>
    <property type="molecule type" value="Genomic_DNA"/>
</dbReference>
<feature type="region of interest" description="Disordered" evidence="1">
    <location>
        <begin position="185"/>
        <end position="210"/>
    </location>
</feature>
<dbReference type="PANTHER" id="PTHR15578">
    <property type="entry name" value="CHROMOSOME 8 C22ORF31 HOMOLOG"/>
    <property type="match status" value="1"/>
</dbReference>
<gene>
    <name evidence="2" type="ORF">EXN66_Car020048</name>
</gene>
<sequence length="311" mass="35231">MFALTMSITGVSQNVQELEGQMDSLIKGEKTSSTDSHLDDISNFLSPGFTREHIEHFYLCFTKHLVGKVGAESRVTKSIRNSKDGTQKDCEIEKSFKMTNDLQDHETCAGRRTSARLAASGRKPGACRWCPCCRDHQVLNFQLKHHQAAFTANLSCKRKLDISETCPNDHPEELIEDITAHSNNSHADLPVLSTDAPSSQASTAPLQHDDSPLKTHDCLLEEYQHIYHEVVDDMLRYQSGQCRPYSLELGRRIKQKLWERLNRPLMTTSVREDGRVDVDMSYGVGVYPPLYDIDVSCEPEPQQPKNKRVKK</sequence>
<keyword evidence="3" id="KW-1185">Reference proteome</keyword>
<dbReference type="Pfam" id="PF15578">
    <property type="entry name" value="DUF4662"/>
    <property type="match status" value="1"/>
</dbReference>
<feature type="compositionally biased region" description="Polar residues" evidence="1">
    <location>
        <begin position="195"/>
        <end position="205"/>
    </location>
</feature>
<name>A0A6G1QPU1_CHAAH</name>
<reference evidence="3" key="2">
    <citation type="submission" date="2019-02" db="EMBL/GenBank/DDBJ databases">
        <title>Opniocepnalus argus Var Kimnra genome.</title>
        <authorList>
            <person name="Zhou C."/>
            <person name="Xiao S."/>
        </authorList>
    </citation>
    <scope>NUCLEOTIDE SEQUENCE [LARGE SCALE GENOMIC DNA]</scope>
</reference>
<evidence type="ECO:0000313" key="2">
    <source>
        <dbReference type="EMBL" id="KAF3704359.1"/>
    </source>
</evidence>
<accession>A0A6G1QPU1</accession>
<dbReference type="InterPro" id="IPR028970">
    <property type="entry name" value="DUF4662"/>
</dbReference>
<reference evidence="2 3" key="1">
    <citation type="submission" date="2019-02" db="EMBL/GenBank/DDBJ databases">
        <title>Opniocepnalus argus genome.</title>
        <authorList>
            <person name="Zhou C."/>
            <person name="Xiao S."/>
        </authorList>
    </citation>
    <scope>NUCLEOTIDE SEQUENCE [LARGE SCALE GENOMIC DNA]</scope>
    <source>
        <strain evidence="2">OARG1902GOOAL</strain>
        <tissue evidence="2">Muscle</tissue>
    </source>
</reference>
<organism evidence="2 3">
    <name type="scientific">Channa argus</name>
    <name type="common">Northern snakehead</name>
    <name type="synonym">Ophicephalus argus</name>
    <dbReference type="NCBI Taxonomy" id="215402"/>
    <lineage>
        <taxon>Eukaryota</taxon>
        <taxon>Metazoa</taxon>
        <taxon>Chordata</taxon>
        <taxon>Craniata</taxon>
        <taxon>Vertebrata</taxon>
        <taxon>Euteleostomi</taxon>
        <taxon>Actinopterygii</taxon>
        <taxon>Neopterygii</taxon>
        <taxon>Teleostei</taxon>
        <taxon>Neoteleostei</taxon>
        <taxon>Acanthomorphata</taxon>
        <taxon>Anabantaria</taxon>
        <taxon>Anabantiformes</taxon>
        <taxon>Channoidei</taxon>
        <taxon>Channidae</taxon>
        <taxon>Channa</taxon>
    </lineage>
</organism>
<protein>
    <submittedName>
        <fullName evidence="2">Uncharacterized protein</fullName>
    </submittedName>
</protein>